<sequence>MKKIAGFTIGCLLFCLFGSLIPLAAQDVAVNDLIITGVVRDKENRKRLENVNISVIGTNIGTVTNQDGTFSLKITTTEGFRGVEFSHIGYLNTHLSLEELEKPDELTIWLIPAPNLLKEIVIYGNNPRVIVEEAIKKIPANYAAKDNMLTAFYRETIQKRRRYISVAEAVMNVYKTAYDERYANRDRVQLLKGRRLMSQKQSDTIAVKVLGGPNLSLYLDVVKNGDALLGPDNLNFYDFRMEEPVNLDNRMQYVISFRPRVSLMYALFIGKLYIDYERLSFTRAEFELDMSNRVKAVEAILHKKPVGLRFRPQEVSYLVTYKQQGNRTYLNYIRNVIRFKCDWQKRLFSSTYTAFSEMVVTDRDENPQAGISGRNAFKQKQVFYDLVNEYWNEDFWKSYNIIEPTESLENAVNKLRKQSEKL</sequence>
<gene>
    <name evidence="2" type="ORF">C4H11_01785</name>
</gene>
<dbReference type="Proteomes" id="UP000238304">
    <property type="component" value="Chromosome"/>
</dbReference>
<keyword evidence="1" id="KW-0732">Signal</keyword>
<dbReference type="SUPFAM" id="SSF49464">
    <property type="entry name" value="Carboxypeptidase regulatory domain-like"/>
    <property type="match status" value="1"/>
</dbReference>
<dbReference type="Gene3D" id="2.60.40.1120">
    <property type="entry name" value="Carboxypeptidase-like, regulatory domain"/>
    <property type="match status" value="1"/>
</dbReference>
<keyword evidence="3" id="KW-1185">Reference proteome</keyword>
<protein>
    <recommendedName>
        <fullName evidence="4">Carboxypeptidase-like protein</fullName>
    </recommendedName>
</protein>
<evidence type="ECO:0000256" key="1">
    <source>
        <dbReference type="SAM" id="SignalP"/>
    </source>
</evidence>
<proteinExistence type="predicted"/>
<evidence type="ECO:0000313" key="3">
    <source>
        <dbReference type="Proteomes" id="UP000238304"/>
    </source>
</evidence>
<dbReference type="EMBL" id="CP027231">
    <property type="protein sequence ID" value="AVM51857.1"/>
    <property type="molecule type" value="Genomic_DNA"/>
</dbReference>
<organism evidence="2 3">
    <name type="scientific">Bacteroides zoogleoformans</name>
    <dbReference type="NCBI Taxonomy" id="28119"/>
    <lineage>
        <taxon>Bacteria</taxon>
        <taxon>Pseudomonadati</taxon>
        <taxon>Bacteroidota</taxon>
        <taxon>Bacteroidia</taxon>
        <taxon>Bacteroidales</taxon>
        <taxon>Bacteroidaceae</taxon>
        <taxon>Bacteroides</taxon>
    </lineage>
</organism>
<evidence type="ECO:0000313" key="2">
    <source>
        <dbReference type="EMBL" id="AVM51857.1"/>
    </source>
</evidence>
<feature type="chain" id="PRO_5047480318" description="Carboxypeptidase-like protein" evidence="1">
    <location>
        <begin position="25"/>
        <end position="422"/>
    </location>
</feature>
<feature type="signal peptide" evidence="1">
    <location>
        <begin position="1"/>
        <end position="24"/>
    </location>
</feature>
<dbReference type="InterPro" id="IPR008969">
    <property type="entry name" value="CarboxyPept-like_regulatory"/>
</dbReference>
<dbReference type="Pfam" id="PF13715">
    <property type="entry name" value="CarbopepD_reg_2"/>
    <property type="match status" value="1"/>
</dbReference>
<name>A0ABN5IGI3_9BACE</name>
<evidence type="ECO:0008006" key="4">
    <source>
        <dbReference type="Google" id="ProtNLM"/>
    </source>
</evidence>
<dbReference type="RefSeq" id="WP_106040240.1">
    <property type="nucleotide sequence ID" value="NZ_CP027231.1"/>
</dbReference>
<reference evidence="2 3" key="1">
    <citation type="submission" date="2018-02" db="EMBL/GenBank/DDBJ databases">
        <authorList>
            <person name="Holder M.E."/>
            <person name="Ajami N.J."/>
            <person name="Petrosino J.F."/>
        </authorList>
    </citation>
    <scope>NUCLEOTIDE SEQUENCE [LARGE SCALE GENOMIC DNA]</scope>
    <source>
        <strain evidence="2 3">ATCC 33285</strain>
    </source>
</reference>
<accession>A0ABN5IGI3</accession>